<dbReference type="EMBL" id="CABVHW010000009">
    <property type="protein sequence ID" value="VVO07113.1"/>
    <property type="molecule type" value="Genomic_DNA"/>
</dbReference>
<reference evidence="3 4" key="1">
    <citation type="submission" date="2019-09" db="EMBL/GenBank/DDBJ databases">
        <authorList>
            <person name="Chandra G."/>
            <person name="Truman W A."/>
        </authorList>
    </citation>
    <scope>NUCLEOTIDE SEQUENCE [LARGE SCALE GENOMIC DNA]</scope>
    <source>
        <strain evidence="1">PS710</strain>
        <strain evidence="2">PS928</strain>
    </source>
</reference>
<evidence type="ECO:0000313" key="3">
    <source>
        <dbReference type="Proteomes" id="UP000381093"/>
    </source>
</evidence>
<dbReference type="EMBL" id="CABVJF010000037">
    <property type="protein sequence ID" value="VVQ25824.1"/>
    <property type="molecule type" value="Genomic_DNA"/>
</dbReference>
<evidence type="ECO:0000313" key="2">
    <source>
        <dbReference type="EMBL" id="VVQ25824.1"/>
    </source>
</evidence>
<dbReference type="Proteomes" id="UP000381378">
    <property type="component" value="Unassembled WGS sequence"/>
</dbReference>
<evidence type="ECO:0000313" key="1">
    <source>
        <dbReference type="EMBL" id="VVO07113.1"/>
    </source>
</evidence>
<gene>
    <name evidence="1" type="ORF">PS710_03149</name>
    <name evidence="2" type="ORF">PS928_06214</name>
</gene>
<name>A0A5E7CPX6_PSEFL</name>
<dbReference type="AlphaFoldDB" id="A0A5E7CPX6"/>
<organism evidence="1 3">
    <name type="scientific">Pseudomonas fluorescens</name>
    <dbReference type="NCBI Taxonomy" id="294"/>
    <lineage>
        <taxon>Bacteria</taxon>
        <taxon>Pseudomonadati</taxon>
        <taxon>Pseudomonadota</taxon>
        <taxon>Gammaproteobacteria</taxon>
        <taxon>Pseudomonadales</taxon>
        <taxon>Pseudomonadaceae</taxon>
        <taxon>Pseudomonas</taxon>
    </lineage>
</organism>
<sequence>MKHSGFSISTHLFELFDKGFVLNCRLSGVSLTFRLGLCGIRRYRIRVALQLFFDLSLQHCTKRVFIWAI</sequence>
<evidence type="ECO:0000313" key="4">
    <source>
        <dbReference type="Proteomes" id="UP000381378"/>
    </source>
</evidence>
<dbReference type="Proteomes" id="UP000381093">
    <property type="component" value="Unassembled WGS sequence"/>
</dbReference>
<accession>A0A5E7CPX6</accession>
<proteinExistence type="predicted"/>
<protein>
    <submittedName>
        <fullName evidence="1">Uncharacterized protein</fullName>
    </submittedName>
</protein>